<dbReference type="Pfam" id="PF01988">
    <property type="entry name" value="VIT1"/>
    <property type="match status" value="1"/>
</dbReference>
<feature type="transmembrane region" description="Helical" evidence="5">
    <location>
        <begin position="130"/>
        <end position="157"/>
    </location>
</feature>
<dbReference type="InterPro" id="IPR039376">
    <property type="entry name" value="Ferritin_CCC1_N"/>
</dbReference>
<evidence type="ECO:0000256" key="4">
    <source>
        <dbReference type="ARBA" id="ARBA00023136"/>
    </source>
</evidence>
<reference evidence="7" key="1">
    <citation type="submission" date="2017-04" db="EMBL/GenBank/DDBJ databases">
        <title>Function of individual gut microbiota members based on whole genome sequencing of pure cultures obtained from chicken caecum.</title>
        <authorList>
            <person name="Medvecky M."/>
            <person name="Cejkova D."/>
            <person name="Polansky O."/>
            <person name="Karasova D."/>
            <person name="Kubasova T."/>
            <person name="Cizek A."/>
            <person name="Rychlik I."/>
        </authorList>
    </citation>
    <scope>NUCLEOTIDE SEQUENCE [LARGE SCALE GENOMIC DNA]</scope>
    <source>
        <strain evidence="7">An273</strain>
    </source>
</reference>
<feature type="transmembrane region" description="Helical" evidence="5">
    <location>
        <begin position="259"/>
        <end position="280"/>
    </location>
</feature>
<organism evidence="6 7">
    <name type="scientific">Candidatus Avelusimicrobium gallicola</name>
    <dbReference type="NCBI Taxonomy" id="2562704"/>
    <lineage>
        <taxon>Bacteria</taxon>
        <taxon>Pseudomonadati</taxon>
        <taxon>Elusimicrobiota</taxon>
        <taxon>Elusimicrobia</taxon>
        <taxon>Elusimicrobiales</taxon>
        <taxon>Elusimicrobiaceae</taxon>
        <taxon>Candidatus Avelusimicrobium</taxon>
    </lineage>
</organism>
<dbReference type="CDD" id="cd02431">
    <property type="entry name" value="Ferritin_CCC1_C"/>
    <property type="match status" value="1"/>
</dbReference>
<evidence type="ECO:0000256" key="3">
    <source>
        <dbReference type="ARBA" id="ARBA00022989"/>
    </source>
</evidence>
<dbReference type="Proteomes" id="UP000196368">
    <property type="component" value="Unassembled WGS sequence"/>
</dbReference>
<keyword evidence="2 5" id="KW-0812">Transmembrane</keyword>
<dbReference type="GO" id="GO:0030026">
    <property type="term" value="P:intracellular manganese ion homeostasis"/>
    <property type="evidence" value="ECO:0007669"/>
    <property type="project" value="InterPro"/>
</dbReference>
<proteinExistence type="predicted"/>
<evidence type="ECO:0000256" key="2">
    <source>
        <dbReference type="ARBA" id="ARBA00022692"/>
    </source>
</evidence>
<sequence>MLAETKNNLEVFSRNEITEYHIYKQLAAREKNEKNRRVLETLSTDEKRHYDLIKSETGVAAVPDRFKIVWYSFLARTLGLTFAIKLMESGEHHASGTYRAFTEYPRIAQLAEEEDAHEGKLIALINEERLAYMSSVILGLSDALVEFTGALAGFTLALSNSKLIALTGAITGIAAALSMASSEYLSSKTEQDAGKHPVKAAVYTGGAYVITVALLVAPFACLNNVFAALGLMLFFALLLIAGFMFYYSVARGENFKHRFIEMTCLSFGVAAVSFLIGFALKTFTGIEA</sequence>
<evidence type="ECO:0000256" key="5">
    <source>
        <dbReference type="SAM" id="Phobius"/>
    </source>
</evidence>
<comment type="caution">
    <text evidence="6">The sequence shown here is derived from an EMBL/GenBank/DDBJ whole genome shotgun (WGS) entry which is preliminary data.</text>
</comment>
<comment type="subcellular location">
    <subcellularLocation>
        <location evidence="1">Endomembrane system</location>
        <topology evidence="1">Multi-pass membrane protein</topology>
    </subcellularLocation>
</comment>
<keyword evidence="4 5" id="KW-0472">Membrane</keyword>
<evidence type="ECO:0000313" key="7">
    <source>
        <dbReference type="Proteomes" id="UP000196368"/>
    </source>
</evidence>
<dbReference type="InterPro" id="IPR009078">
    <property type="entry name" value="Ferritin-like_SF"/>
</dbReference>
<feature type="transmembrane region" description="Helical" evidence="5">
    <location>
        <begin position="163"/>
        <end position="180"/>
    </location>
</feature>
<dbReference type="EMBL" id="NFJD01000003">
    <property type="protein sequence ID" value="OUO56537.1"/>
    <property type="molecule type" value="Genomic_DNA"/>
</dbReference>
<keyword evidence="3 5" id="KW-1133">Transmembrane helix</keyword>
<dbReference type="GO" id="GO:0012505">
    <property type="term" value="C:endomembrane system"/>
    <property type="evidence" value="ECO:0007669"/>
    <property type="project" value="UniProtKB-SubCell"/>
</dbReference>
<evidence type="ECO:0000313" key="6">
    <source>
        <dbReference type="EMBL" id="OUO56537.1"/>
    </source>
</evidence>
<gene>
    <name evidence="6" type="ORF">B5F75_04915</name>
</gene>
<evidence type="ECO:0000256" key="1">
    <source>
        <dbReference type="ARBA" id="ARBA00004127"/>
    </source>
</evidence>
<dbReference type="RefSeq" id="WP_087288556.1">
    <property type="nucleotide sequence ID" value="NZ_NFJD01000003.1"/>
</dbReference>
<dbReference type="Gene3D" id="1.20.120.660">
    <property type="entry name" value="IL-4 antagonist (De novo design) like domain"/>
    <property type="match status" value="1"/>
</dbReference>
<dbReference type="GO" id="GO:0005384">
    <property type="term" value="F:manganese ion transmembrane transporter activity"/>
    <property type="evidence" value="ECO:0007669"/>
    <property type="project" value="InterPro"/>
</dbReference>
<name>A0A1Y4DBM2_9BACT</name>
<dbReference type="OrthoDB" id="9781287at2"/>
<feature type="transmembrane region" description="Helical" evidence="5">
    <location>
        <begin position="226"/>
        <end position="247"/>
    </location>
</feature>
<dbReference type="CDD" id="cd01044">
    <property type="entry name" value="Ferritin_CCC1_N"/>
    <property type="match status" value="1"/>
</dbReference>
<dbReference type="InterPro" id="IPR008217">
    <property type="entry name" value="Ccc1_fam"/>
</dbReference>
<keyword evidence="7" id="KW-1185">Reference proteome</keyword>
<dbReference type="AlphaFoldDB" id="A0A1Y4DBM2"/>
<protein>
    <submittedName>
        <fullName evidence="6">Rubrerythrin family protein</fullName>
    </submittedName>
</protein>
<dbReference type="SUPFAM" id="SSF47240">
    <property type="entry name" value="Ferritin-like"/>
    <property type="match status" value="1"/>
</dbReference>
<accession>A0A1Y4DBM2</accession>
<feature type="transmembrane region" description="Helical" evidence="5">
    <location>
        <begin position="200"/>
        <end position="220"/>
    </location>
</feature>